<dbReference type="EMBL" id="CAUYUJ010010455">
    <property type="protein sequence ID" value="CAK0829435.1"/>
    <property type="molecule type" value="Genomic_DNA"/>
</dbReference>
<feature type="non-terminal residue" evidence="2">
    <location>
        <position position="204"/>
    </location>
</feature>
<gene>
    <name evidence="2" type="ORF">PCOR1329_LOCUS28384</name>
</gene>
<protein>
    <submittedName>
        <fullName evidence="2">Uncharacterized protein</fullName>
    </submittedName>
</protein>
<feature type="region of interest" description="Disordered" evidence="1">
    <location>
        <begin position="1"/>
        <end position="35"/>
    </location>
</feature>
<feature type="region of interest" description="Disordered" evidence="1">
    <location>
        <begin position="129"/>
        <end position="204"/>
    </location>
</feature>
<accession>A0ABN9SDP4</accession>
<comment type="caution">
    <text evidence="2">The sequence shown here is derived from an EMBL/GenBank/DDBJ whole genome shotgun (WGS) entry which is preliminary data.</text>
</comment>
<evidence type="ECO:0000313" key="3">
    <source>
        <dbReference type="Proteomes" id="UP001189429"/>
    </source>
</evidence>
<feature type="compositionally biased region" description="Basic and acidic residues" evidence="1">
    <location>
        <begin position="24"/>
        <end position="35"/>
    </location>
</feature>
<evidence type="ECO:0000256" key="1">
    <source>
        <dbReference type="SAM" id="MobiDB-lite"/>
    </source>
</evidence>
<organism evidence="2 3">
    <name type="scientific">Prorocentrum cordatum</name>
    <dbReference type="NCBI Taxonomy" id="2364126"/>
    <lineage>
        <taxon>Eukaryota</taxon>
        <taxon>Sar</taxon>
        <taxon>Alveolata</taxon>
        <taxon>Dinophyceae</taxon>
        <taxon>Prorocentrales</taxon>
        <taxon>Prorocentraceae</taxon>
        <taxon>Prorocentrum</taxon>
    </lineage>
</organism>
<feature type="compositionally biased region" description="Low complexity" evidence="1">
    <location>
        <begin position="150"/>
        <end position="181"/>
    </location>
</feature>
<name>A0ABN9SDP4_9DINO</name>
<keyword evidence="3" id="KW-1185">Reference proteome</keyword>
<feature type="non-terminal residue" evidence="2">
    <location>
        <position position="1"/>
    </location>
</feature>
<proteinExistence type="predicted"/>
<dbReference type="Proteomes" id="UP001189429">
    <property type="component" value="Unassembled WGS sequence"/>
</dbReference>
<sequence>EESMIRNLEQLNQHRQASALIRQKRQEEGEQRMKQMREELKNELQVDFHELATGPPKNPKGAMHRLAKIEDNAKENGAVLQEHRLFLNSVHAMRGSRPPSAPLDERHSRAVEEGARWMGPAMQAAAFHKARAAGDREPRPSSAPAGAATRRPCSAAPGAAAGAAGYGRPASRSSAQALRAATPEPAIAQQPCEAVPQSGLYSWR</sequence>
<evidence type="ECO:0000313" key="2">
    <source>
        <dbReference type="EMBL" id="CAK0829435.1"/>
    </source>
</evidence>
<reference evidence="2" key="1">
    <citation type="submission" date="2023-10" db="EMBL/GenBank/DDBJ databases">
        <authorList>
            <person name="Chen Y."/>
            <person name="Shah S."/>
            <person name="Dougan E. K."/>
            <person name="Thang M."/>
            <person name="Chan C."/>
        </authorList>
    </citation>
    <scope>NUCLEOTIDE SEQUENCE [LARGE SCALE GENOMIC DNA]</scope>
</reference>